<keyword evidence="2 11" id="KW-0813">Transport</keyword>
<feature type="domain" description="TonB-dependent receptor plug" evidence="12">
    <location>
        <begin position="16"/>
        <end position="127"/>
    </location>
</feature>
<dbReference type="InterPro" id="IPR012910">
    <property type="entry name" value="Plug_dom"/>
</dbReference>
<keyword evidence="5 11" id="KW-0812">Transmembrane</keyword>
<evidence type="ECO:0000256" key="8">
    <source>
        <dbReference type="ARBA" id="ARBA00023077"/>
    </source>
</evidence>
<dbReference type="CDD" id="cd01347">
    <property type="entry name" value="ligand_gated_channel"/>
    <property type="match status" value="1"/>
</dbReference>
<reference evidence="13" key="1">
    <citation type="submission" date="2021-02" db="EMBL/GenBank/DDBJ databases">
        <title>Genome sequence of Rhodospirillales sp. strain TMPK1 isolated from soil.</title>
        <authorList>
            <person name="Nakai R."/>
            <person name="Kusada H."/>
            <person name="Tamaki H."/>
        </authorList>
    </citation>
    <scope>NUCLEOTIDE SEQUENCE</scope>
    <source>
        <strain evidence="13">TMPK1</strain>
    </source>
</reference>
<dbReference type="EMBL" id="BOPV01000001">
    <property type="protein sequence ID" value="GIL38936.1"/>
    <property type="molecule type" value="Genomic_DNA"/>
</dbReference>
<keyword evidence="14" id="KW-1185">Reference proteome</keyword>
<keyword evidence="8" id="KW-0798">TonB box</keyword>
<keyword evidence="10 11" id="KW-0998">Cell outer membrane</keyword>
<gene>
    <name evidence="13" type="ORF">TMPK1_11730</name>
</gene>
<dbReference type="SUPFAM" id="SSF56935">
    <property type="entry name" value="Porins"/>
    <property type="match status" value="1"/>
</dbReference>
<keyword evidence="13" id="KW-0675">Receptor</keyword>
<evidence type="ECO:0000256" key="4">
    <source>
        <dbReference type="ARBA" id="ARBA00022496"/>
    </source>
</evidence>
<evidence type="ECO:0000256" key="6">
    <source>
        <dbReference type="ARBA" id="ARBA00023004"/>
    </source>
</evidence>
<dbReference type="Pfam" id="PF07715">
    <property type="entry name" value="Plug"/>
    <property type="match status" value="1"/>
</dbReference>
<evidence type="ECO:0000256" key="9">
    <source>
        <dbReference type="ARBA" id="ARBA00023136"/>
    </source>
</evidence>
<dbReference type="Proteomes" id="UP000681075">
    <property type="component" value="Unassembled WGS sequence"/>
</dbReference>
<keyword evidence="7" id="KW-0406">Ion transport</keyword>
<dbReference type="Gene3D" id="2.40.170.20">
    <property type="entry name" value="TonB-dependent receptor, beta-barrel domain"/>
    <property type="match status" value="1"/>
</dbReference>
<evidence type="ECO:0000256" key="2">
    <source>
        <dbReference type="ARBA" id="ARBA00022448"/>
    </source>
</evidence>
<keyword evidence="9 11" id="KW-0472">Membrane</keyword>
<dbReference type="InterPro" id="IPR039426">
    <property type="entry name" value="TonB-dep_rcpt-like"/>
</dbReference>
<keyword evidence="3 11" id="KW-1134">Transmembrane beta strand</keyword>
<accession>A0A8S8XCK2</accession>
<dbReference type="PANTHER" id="PTHR32552">
    <property type="entry name" value="FERRICHROME IRON RECEPTOR-RELATED"/>
    <property type="match status" value="1"/>
</dbReference>
<protein>
    <submittedName>
        <fullName evidence="13">TonB-dependent receptor</fullName>
    </submittedName>
</protein>
<evidence type="ECO:0000256" key="1">
    <source>
        <dbReference type="ARBA" id="ARBA00004571"/>
    </source>
</evidence>
<evidence type="ECO:0000313" key="13">
    <source>
        <dbReference type="EMBL" id="GIL38936.1"/>
    </source>
</evidence>
<evidence type="ECO:0000313" key="14">
    <source>
        <dbReference type="Proteomes" id="UP000681075"/>
    </source>
</evidence>
<name>A0A8S8XCK2_9PROT</name>
<proteinExistence type="inferred from homology"/>
<dbReference type="PANTHER" id="PTHR32552:SF81">
    <property type="entry name" value="TONB-DEPENDENT OUTER MEMBRANE RECEPTOR"/>
    <property type="match status" value="1"/>
</dbReference>
<dbReference type="AlphaFoldDB" id="A0A8S8XCK2"/>
<dbReference type="GO" id="GO:0006826">
    <property type="term" value="P:iron ion transport"/>
    <property type="evidence" value="ECO:0007669"/>
    <property type="project" value="UniProtKB-KW"/>
</dbReference>
<keyword evidence="6" id="KW-0408">Iron</keyword>
<comment type="caution">
    <text evidence="13">The sequence shown here is derived from an EMBL/GenBank/DDBJ whole genome shotgun (WGS) entry which is preliminary data.</text>
</comment>
<keyword evidence="4" id="KW-0410">Iron transport</keyword>
<dbReference type="PROSITE" id="PS52016">
    <property type="entry name" value="TONB_DEPENDENT_REC_3"/>
    <property type="match status" value="1"/>
</dbReference>
<evidence type="ECO:0000256" key="10">
    <source>
        <dbReference type="ARBA" id="ARBA00023237"/>
    </source>
</evidence>
<comment type="subcellular location">
    <subcellularLocation>
        <location evidence="1 11">Cell outer membrane</location>
        <topology evidence="1 11">Multi-pass membrane protein</topology>
    </subcellularLocation>
</comment>
<evidence type="ECO:0000259" key="12">
    <source>
        <dbReference type="Pfam" id="PF07715"/>
    </source>
</evidence>
<evidence type="ECO:0000256" key="7">
    <source>
        <dbReference type="ARBA" id="ARBA00023065"/>
    </source>
</evidence>
<evidence type="ECO:0000256" key="3">
    <source>
        <dbReference type="ARBA" id="ARBA00022452"/>
    </source>
</evidence>
<organism evidence="13 14">
    <name type="scientific">Roseiterribacter gracilis</name>
    <dbReference type="NCBI Taxonomy" id="2812848"/>
    <lineage>
        <taxon>Bacteria</taxon>
        <taxon>Pseudomonadati</taxon>
        <taxon>Pseudomonadota</taxon>
        <taxon>Alphaproteobacteria</taxon>
        <taxon>Rhodospirillales</taxon>
        <taxon>Roseiterribacteraceae</taxon>
        <taxon>Roseiterribacter</taxon>
    </lineage>
</organism>
<evidence type="ECO:0000256" key="11">
    <source>
        <dbReference type="PROSITE-ProRule" id="PRU01360"/>
    </source>
</evidence>
<sequence>MEEILVTAQKRTEALINVPASVTVVGGDKLESNNVRDLQDLAAYVPGLTMRDAGGVGFRSLTLRGLTTNASGRIMGIYVDDVPFGSGTAYTGNAGFSLDLGLSDLQQVEVLRGPQGTLYGASAMGGILKYVTKGPNLTKFEAKVDASVGVVDGDDTDRMARVMINAPLVDQKVGLRVTAYHQHFGGYVDDVSRHLKNIDDADLYGGRAQILLAPSDNLKIKLQAFSQDTRRTNLSQVQWNVVTRAPLNPGGDFATSQTADQPFTFRFREYSGSLDYDFGFASLTAIVSRETNKVDSTQDGTKTYQALLKAALGVDLAQYLLPFHQGLGKNTAEVRLTSPTGDRFEWLVGVYYSKEVNFNFQQLLGYNAAGVPSPINFATIALPSKYRESAGFANATFHITDKWDISGGVRGARDDQTYTQAASGLLIGAFPQSSSREELTTWQASSKYNVYDRTNVYARVATGYRPGGPNSVALDPATKQPLAPPTFGADKTTNYEIGIKSEPTKWLSFDLTGYWIEWKTIQLAAARNGFSVLANGGDAKSRGIEFQAAARPFDGLTLGATFAYTNATLTDPAPDLSGVPGDRLPTIPRWAWSGTADYEWAAFAGWNATVGGTLQYVGERNSGFAGSKTSPNYRMDSYTTVDLRAGLSDGRYQLNAFVQNLTDERGLANAGVSVSGGVTNANVVFVRPRTTGLRFSVQF</sequence>
<dbReference type="InterPro" id="IPR036942">
    <property type="entry name" value="Beta-barrel_TonB_sf"/>
</dbReference>
<comment type="similarity">
    <text evidence="11">Belongs to the TonB-dependent receptor family.</text>
</comment>
<evidence type="ECO:0000256" key="5">
    <source>
        <dbReference type="ARBA" id="ARBA00022692"/>
    </source>
</evidence>
<dbReference type="GO" id="GO:0009279">
    <property type="term" value="C:cell outer membrane"/>
    <property type="evidence" value="ECO:0007669"/>
    <property type="project" value="UniProtKB-SubCell"/>
</dbReference>